<feature type="transmembrane region" description="Helical" evidence="1">
    <location>
        <begin position="42"/>
        <end position="62"/>
    </location>
</feature>
<dbReference type="EMBL" id="BAAANT010000014">
    <property type="protein sequence ID" value="GAA2143218.1"/>
    <property type="molecule type" value="Genomic_DNA"/>
</dbReference>
<keyword evidence="3" id="KW-1185">Reference proteome</keyword>
<keyword evidence="1" id="KW-1133">Transmembrane helix</keyword>
<name>A0ABN2ZJI5_9ACTN</name>
<organism evidence="2 3">
    <name type="scientific">Kitasatospora kazusensis</name>
    <dbReference type="NCBI Taxonomy" id="407974"/>
    <lineage>
        <taxon>Bacteria</taxon>
        <taxon>Bacillati</taxon>
        <taxon>Actinomycetota</taxon>
        <taxon>Actinomycetes</taxon>
        <taxon>Kitasatosporales</taxon>
        <taxon>Streptomycetaceae</taxon>
        <taxon>Kitasatospora</taxon>
    </lineage>
</organism>
<protein>
    <submittedName>
        <fullName evidence="2">Uncharacterized protein</fullName>
    </submittedName>
</protein>
<keyword evidence="1" id="KW-0812">Transmembrane</keyword>
<evidence type="ECO:0000313" key="2">
    <source>
        <dbReference type="EMBL" id="GAA2143218.1"/>
    </source>
</evidence>
<dbReference type="Proteomes" id="UP001422759">
    <property type="component" value="Unassembled WGS sequence"/>
</dbReference>
<comment type="caution">
    <text evidence="2">The sequence shown here is derived from an EMBL/GenBank/DDBJ whole genome shotgun (WGS) entry which is preliminary data.</text>
</comment>
<sequence>MWGEFLREFEKNNAVREPSAAERARLRPEPQPESQLRGRKRLILALLLCLTAAAGAMVYRFWPAHAAGKPSVVAAPTTAATTTAPTAVPLMVFPAQVQGYTRVADIADKSCTGTDTVGVALAGMITQSHGCLGVDLALYKDAANNEYSLAVFTMKDAADAAAITTKLAANPMDDEVAVQLPPKGSGLRELPADSGLVQAFAGVGPVMVVGMAQWSDGHSGDFQHLEDQLAPLMKAVTHAVPS</sequence>
<evidence type="ECO:0000313" key="3">
    <source>
        <dbReference type="Proteomes" id="UP001422759"/>
    </source>
</evidence>
<gene>
    <name evidence="2" type="ORF">GCM10009760_29280</name>
</gene>
<keyword evidence="1" id="KW-0472">Membrane</keyword>
<evidence type="ECO:0000256" key="1">
    <source>
        <dbReference type="SAM" id="Phobius"/>
    </source>
</evidence>
<reference evidence="2 3" key="1">
    <citation type="journal article" date="2019" name="Int. J. Syst. Evol. Microbiol.">
        <title>The Global Catalogue of Microorganisms (GCM) 10K type strain sequencing project: providing services to taxonomists for standard genome sequencing and annotation.</title>
        <authorList>
            <consortium name="The Broad Institute Genomics Platform"/>
            <consortium name="The Broad Institute Genome Sequencing Center for Infectious Disease"/>
            <person name="Wu L."/>
            <person name="Ma J."/>
        </authorList>
    </citation>
    <scope>NUCLEOTIDE SEQUENCE [LARGE SCALE GENOMIC DNA]</scope>
    <source>
        <strain evidence="2 3">JCM 14560</strain>
    </source>
</reference>
<proteinExistence type="predicted"/>
<accession>A0ABN2ZJI5</accession>